<evidence type="ECO:0000313" key="1">
    <source>
        <dbReference type="EMBL" id="CEH15034.1"/>
    </source>
</evidence>
<dbReference type="Proteomes" id="UP000054845">
    <property type="component" value="Unassembled WGS sequence"/>
</dbReference>
<dbReference type="EMBL" id="CCYA01000252">
    <property type="protein sequence ID" value="CEH15034.1"/>
    <property type="molecule type" value="Genomic_DNA"/>
</dbReference>
<evidence type="ECO:0000313" key="2">
    <source>
        <dbReference type="Proteomes" id="UP000054845"/>
    </source>
</evidence>
<protein>
    <submittedName>
        <fullName evidence="1">Uncharacterized protein</fullName>
    </submittedName>
</protein>
<proteinExistence type="predicted"/>
<accession>A0A0N7L9X9</accession>
<reference evidence="2" key="1">
    <citation type="submission" date="2014-09" db="EMBL/GenBank/DDBJ databases">
        <authorList>
            <person name="Sharma Rahul"/>
            <person name="Thines Marco"/>
        </authorList>
    </citation>
    <scope>NUCLEOTIDE SEQUENCE [LARGE SCALE GENOMIC DNA]</scope>
</reference>
<organism evidence="1 2">
    <name type="scientific">Ceraceosorus bombacis</name>
    <dbReference type="NCBI Taxonomy" id="401625"/>
    <lineage>
        <taxon>Eukaryota</taxon>
        <taxon>Fungi</taxon>
        <taxon>Dikarya</taxon>
        <taxon>Basidiomycota</taxon>
        <taxon>Ustilaginomycotina</taxon>
        <taxon>Exobasidiomycetes</taxon>
        <taxon>Ceraceosorales</taxon>
        <taxon>Ceraceosoraceae</taxon>
        <taxon>Ceraceosorus</taxon>
    </lineage>
</organism>
<sequence>MHAYLELEPAAPLAGIACVAASCATFNADAWAAWICALYSGQMRPRPRMIDKRRCPRMINKRRQGSSVYIFAVTSGLPS</sequence>
<name>A0A0N7L9X9_9BASI</name>
<keyword evidence="2" id="KW-1185">Reference proteome</keyword>
<dbReference type="AlphaFoldDB" id="A0A0N7L9X9"/>